<comment type="caution">
    <text evidence="1">The sequence shown here is derived from an EMBL/GenBank/DDBJ whole genome shotgun (WGS) entry which is preliminary data.</text>
</comment>
<keyword evidence="2" id="KW-1185">Reference proteome</keyword>
<reference evidence="1 2" key="1">
    <citation type="submission" date="2021-01" db="EMBL/GenBank/DDBJ databases">
        <title>Actinoplanes sp. nov. LDG1-06 isolated from lichen.</title>
        <authorList>
            <person name="Saeng-In P."/>
            <person name="Phongsopitanun W."/>
            <person name="Kanchanasin P."/>
            <person name="Yuki M."/>
            <person name="Kudo T."/>
            <person name="Ohkuma M."/>
            <person name="Tanasupawat S."/>
        </authorList>
    </citation>
    <scope>NUCLEOTIDE SEQUENCE [LARGE SCALE GENOMIC DNA]</scope>
    <source>
        <strain evidence="1 2">LDG1-06</strain>
    </source>
</reference>
<dbReference type="EMBL" id="JAENHP010000004">
    <property type="protein sequence ID" value="MBM2616800.1"/>
    <property type="molecule type" value="Genomic_DNA"/>
</dbReference>
<accession>A0ABS2AAE3</accession>
<dbReference type="Proteomes" id="UP000632138">
    <property type="component" value="Unassembled WGS sequence"/>
</dbReference>
<protein>
    <recommendedName>
        <fullName evidence="3">PIN domain-containing protein</fullName>
    </recommendedName>
</protein>
<proteinExistence type="predicted"/>
<name>A0ABS2AAE3_9ACTN</name>
<evidence type="ECO:0000313" key="1">
    <source>
        <dbReference type="EMBL" id="MBM2616800.1"/>
    </source>
</evidence>
<gene>
    <name evidence="1" type="ORF">JIG36_14655</name>
</gene>
<sequence>MTFVVVYDASVLFPSTLRDLLLRIAQSGLVQAKWTDDILNEMFAALRRQRPDLDPAKLDRTRQLMGTAVRDWKVTGYADLIDALKLPRNF</sequence>
<organism evidence="1 2">
    <name type="scientific">Paractinoplanes ovalisporus</name>
    <dbReference type="NCBI Taxonomy" id="2810368"/>
    <lineage>
        <taxon>Bacteria</taxon>
        <taxon>Bacillati</taxon>
        <taxon>Actinomycetota</taxon>
        <taxon>Actinomycetes</taxon>
        <taxon>Micromonosporales</taxon>
        <taxon>Micromonosporaceae</taxon>
        <taxon>Paractinoplanes</taxon>
    </lineage>
</organism>
<evidence type="ECO:0008006" key="3">
    <source>
        <dbReference type="Google" id="ProtNLM"/>
    </source>
</evidence>
<evidence type="ECO:0000313" key="2">
    <source>
        <dbReference type="Proteomes" id="UP000632138"/>
    </source>
</evidence>
<dbReference type="RefSeq" id="WP_203376844.1">
    <property type="nucleotide sequence ID" value="NZ_JAENHP010000004.1"/>
</dbReference>